<organism evidence="2 3">
    <name type="scientific">Thermohalobacter berrensis</name>
    <dbReference type="NCBI Taxonomy" id="99594"/>
    <lineage>
        <taxon>Bacteria</taxon>
        <taxon>Bacillati</taxon>
        <taxon>Bacillota</taxon>
        <taxon>Tissierellia</taxon>
        <taxon>Tissierellales</taxon>
        <taxon>Thermohalobacteraceae</taxon>
        <taxon>Thermohalobacter</taxon>
    </lineage>
</organism>
<dbReference type="PIRSF" id="PIRSF036521">
    <property type="entry name" value="UCP036521_pph"/>
    <property type="match status" value="1"/>
</dbReference>
<evidence type="ECO:0000313" key="3">
    <source>
        <dbReference type="Proteomes" id="UP000284177"/>
    </source>
</evidence>
<dbReference type="InterPro" id="IPR011411">
    <property type="entry name" value="MazG-related_YvdC"/>
</dbReference>
<dbReference type="AlphaFoldDB" id="A0A419SUJ3"/>
<dbReference type="InterPro" id="IPR047046">
    <property type="entry name" value="YpjD/YvdC"/>
</dbReference>
<proteinExistence type="predicted"/>
<dbReference type="EMBL" id="MCIB01000040">
    <property type="protein sequence ID" value="RKD28858.1"/>
    <property type="molecule type" value="Genomic_DNA"/>
</dbReference>
<dbReference type="Pfam" id="PF03819">
    <property type="entry name" value="MazG"/>
    <property type="match status" value="1"/>
</dbReference>
<accession>A0A419SUJ3</accession>
<comment type="caution">
    <text evidence="2">The sequence shown here is derived from an EMBL/GenBank/DDBJ whole genome shotgun (WGS) entry which is preliminary data.</text>
</comment>
<evidence type="ECO:0000259" key="1">
    <source>
        <dbReference type="Pfam" id="PF03819"/>
    </source>
</evidence>
<protein>
    <recommendedName>
        <fullName evidence="1">NTP pyrophosphohydrolase MazG-like domain-containing protein</fullName>
    </recommendedName>
</protein>
<sequence>MDKFTKEKAINSRVDIRIIDLASEVGELSKEVLKGTDYGNKKFEKTKEWKSELGDVLFSLICIANETNTDLEECLNSVLNKYEERFKNKGDLGSSK</sequence>
<dbReference type="PANTHER" id="PTHR42692">
    <property type="entry name" value="NUCLEOTIDE PYROPHOSPHOHYDROLASE"/>
    <property type="match status" value="1"/>
</dbReference>
<dbReference type="SUPFAM" id="SSF101386">
    <property type="entry name" value="all-alpha NTP pyrophosphatases"/>
    <property type="match status" value="1"/>
</dbReference>
<dbReference type="Proteomes" id="UP000284177">
    <property type="component" value="Unassembled WGS sequence"/>
</dbReference>
<keyword evidence="3" id="KW-1185">Reference proteome</keyword>
<gene>
    <name evidence="2" type="ORF">BET03_07170</name>
</gene>
<evidence type="ECO:0000313" key="2">
    <source>
        <dbReference type="EMBL" id="RKD28858.1"/>
    </source>
</evidence>
<name>A0A419SUJ3_9FIRM</name>
<dbReference type="PANTHER" id="PTHR42692:SF2">
    <property type="entry name" value="IG HYPOTHETICAL 16995"/>
    <property type="match status" value="1"/>
</dbReference>
<feature type="domain" description="NTP pyrophosphohydrolase MazG-like" evidence="1">
    <location>
        <begin position="21"/>
        <end position="87"/>
    </location>
</feature>
<dbReference type="InterPro" id="IPR004518">
    <property type="entry name" value="MazG-like_dom"/>
</dbReference>
<dbReference type="Gene3D" id="1.10.287.1080">
    <property type="entry name" value="MazG-like"/>
    <property type="match status" value="1"/>
</dbReference>
<reference evidence="2 3" key="1">
    <citation type="submission" date="2016-08" db="EMBL/GenBank/DDBJ databases">
        <title>Novel Firmicutes and Novel Genomes.</title>
        <authorList>
            <person name="Poppleton D.I."/>
            <person name="Gribaldo S."/>
        </authorList>
    </citation>
    <scope>NUCLEOTIDE SEQUENCE [LARGE SCALE GENOMIC DNA]</scope>
    <source>
        <strain evidence="2 3">CTT3</strain>
    </source>
</reference>